<protein>
    <submittedName>
        <fullName evidence="2">D-threo-aldose 1-dehydrogenase</fullName>
        <ecNumber evidence="2">1.1.1.122</ecNumber>
    </submittedName>
</protein>
<evidence type="ECO:0000259" key="1">
    <source>
        <dbReference type="Pfam" id="PF00248"/>
    </source>
</evidence>
<dbReference type="InterPro" id="IPR020471">
    <property type="entry name" value="AKR"/>
</dbReference>
<dbReference type="CDD" id="cd19090">
    <property type="entry name" value="AKR_AKR15A-like"/>
    <property type="match status" value="1"/>
</dbReference>
<proteinExistence type="predicted"/>
<dbReference type="SUPFAM" id="SSF51430">
    <property type="entry name" value="NAD(P)-linked oxidoreductase"/>
    <property type="match status" value="1"/>
</dbReference>
<keyword evidence="2" id="KW-0560">Oxidoreductase</keyword>
<dbReference type="EMBL" id="CP029803">
    <property type="protein sequence ID" value="AWT60104.1"/>
    <property type="molecule type" value="Genomic_DNA"/>
</dbReference>
<dbReference type="KEGG" id="mtar:DF168_01305"/>
<dbReference type="InterPro" id="IPR023210">
    <property type="entry name" value="NADP_OxRdtase_dom"/>
</dbReference>
<gene>
    <name evidence="2" type="primary">fdh_2</name>
    <name evidence="2" type="ORF">DF168_01305</name>
</gene>
<dbReference type="AlphaFoldDB" id="A0A2Z4AIB8"/>
<reference evidence="2 3" key="1">
    <citation type="submission" date="2018-06" db="EMBL/GenBank/DDBJ databases">
        <title>Draft Genome Sequence of a Novel Marine Bacterium Related to the Verrucomicrobia.</title>
        <authorList>
            <person name="Vosseberg J."/>
            <person name="Martijn J."/>
            <person name="Ettema T.J.G."/>
        </authorList>
    </citation>
    <scope>NUCLEOTIDE SEQUENCE [LARGE SCALE GENOMIC DNA]</scope>
    <source>
        <strain evidence="2">TARA_B100001123</strain>
    </source>
</reference>
<accession>A0A2Z4AIB8</accession>
<sequence>MACDYLPRRRLGKTELNIPVIPFGTQGFGNHFGAVSDENAVALVKDAVGLGVNHFDCARCYGDSLRKLGLALREIRRDEVIITGRLCCHSASEWGNYGEGEPDYSLERVIRDVENQLVVLGIDYFDGMLIHDPKDIDRTLAKNGTLEGLLQLKSRGLVRNVGFGMRPHDFHLKAIETGNVDFLLCFSDYNLIRKTAASKLLPAAHAADVGVMNGWSILRGLLTGVDIDEARESGLYRNEEDVEASREIWKWCRREKIELLQLAIQFCIREDRIHGNPIGSLNKKQLEANILAASRPVEEAVWKKFDLKFG</sequence>
<dbReference type="Proteomes" id="UP000247465">
    <property type="component" value="Chromosome"/>
</dbReference>
<dbReference type="Pfam" id="PF00248">
    <property type="entry name" value="Aldo_ket_red"/>
    <property type="match status" value="1"/>
</dbReference>
<dbReference type="PANTHER" id="PTHR42686">
    <property type="entry name" value="GH17980P-RELATED"/>
    <property type="match status" value="1"/>
</dbReference>
<feature type="domain" description="NADP-dependent oxidoreductase" evidence="1">
    <location>
        <begin position="21"/>
        <end position="306"/>
    </location>
</feature>
<dbReference type="EC" id="1.1.1.122" evidence="2"/>
<evidence type="ECO:0000313" key="2">
    <source>
        <dbReference type="EMBL" id="AWT60104.1"/>
    </source>
</evidence>
<organism evidence="2 3">
    <name type="scientific">Candidatus Moanibacter tarae</name>
    <dbReference type="NCBI Taxonomy" id="2200854"/>
    <lineage>
        <taxon>Bacteria</taxon>
        <taxon>Pseudomonadati</taxon>
        <taxon>Verrucomicrobiota</taxon>
        <taxon>Opitutia</taxon>
        <taxon>Puniceicoccales</taxon>
        <taxon>Puniceicoccales incertae sedis</taxon>
        <taxon>Candidatus Moanibacter</taxon>
    </lineage>
</organism>
<dbReference type="PANTHER" id="PTHR42686:SF1">
    <property type="entry name" value="GH17980P-RELATED"/>
    <property type="match status" value="1"/>
</dbReference>
<dbReference type="InterPro" id="IPR036812">
    <property type="entry name" value="NAD(P)_OxRdtase_dom_sf"/>
</dbReference>
<dbReference type="GO" id="GO:0005829">
    <property type="term" value="C:cytosol"/>
    <property type="evidence" value="ECO:0007669"/>
    <property type="project" value="TreeGrafter"/>
</dbReference>
<dbReference type="Gene3D" id="3.20.20.100">
    <property type="entry name" value="NADP-dependent oxidoreductase domain"/>
    <property type="match status" value="1"/>
</dbReference>
<name>A0A2Z4AIB8_9BACT</name>
<dbReference type="GO" id="GO:0047834">
    <property type="term" value="F:D-threo-aldose 1-dehydrogenase activity"/>
    <property type="evidence" value="ECO:0007669"/>
    <property type="project" value="UniProtKB-EC"/>
</dbReference>
<evidence type="ECO:0000313" key="3">
    <source>
        <dbReference type="Proteomes" id="UP000247465"/>
    </source>
</evidence>